<organism evidence="2 3">
    <name type="scientific">Pristionchus fissidentatus</name>
    <dbReference type="NCBI Taxonomy" id="1538716"/>
    <lineage>
        <taxon>Eukaryota</taxon>
        <taxon>Metazoa</taxon>
        <taxon>Ecdysozoa</taxon>
        <taxon>Nematoda</taxon>
        <taxon>Chromadorea</taxon>
        <taxon>Rhabditida</taxon>
        <taxon>Rhabditina</taxon>
        <taxon>Diplogasteromorpha</taxon>
        <taxon>Diplogasteroidea</taxon>
        <taxon>Neodiplogasteridae</taxon>
        <taxon>Pristionchus</taxon>
    </lineage>
</organism>
<reference evidence="2" key="1">
    <citation type="submission" date="2023-10" db="EMBL/GenBank/DDBJ databases">
        <title>Genome assembly of Pristionchus species.</title>
        <authorList>
            <person name="Yoshida K."/>
            <person name="Sommer R.J."/>
        </authorList>
    </citation>
    <scope>NUCLEOTIDE SEQUENCE</scope>
    <source>
        <strain evidence="2">RS5133</strain>
    </source>
</reference>
<feature type="coiled-coil region" evidence="1">
    <location>
        <begin position="221"/>
        <end position="258"/>
    </location>
</feature>
<keyword evidence="3" id="KW-1185">Reference proteome</keyword>
<proteinExistence type="predicted"/>
<accession>A0AAV5VRD3</accession>
<gene>
    <name evidence="2" type="ORF">PFISCL1PPCAC_11631</name>
</gene>
<evidence type="ECO:0000256" key="1">
    <source>
        <dbReference type="SAM" id="Coils"/>
    </source>
</evidence>
<evidence type="ECO:0000313" key="2">
    <source>
        <dbReference type="EMBL" id="GMT20334.1"/>
    </source>
</evidence>
<name>A0AAV5VRD3_9BILA</name>
<keyword evidence="1" id="KW-0175">Coiled coil</keyword>
<evidence type="ECO:0000313" key="3">
    <source>
        <dbReference type="Proteomes" id="UP001432322"/>
    </source>
</evidence>
<sequence>MTLSTALCCLSRTYELPMFVYKDQLIVAGTERPVQKDLGHRSYEEWNFCGSTRERGGFKSIRLLTDGDRRIPVAITLPGVCDKLHLIGNCLLSICPALDHSLVAVNVETKTVLRCPRTRLSAVAFRAGKYDLTLSAAGIVCICYEYNGQKYRKEEQLPQEFVETLRGIEPLGKQIDALPEWKVREERDGTEELQPVIDFERADVLPEIRQKRKETEEVETAVDTKDLLAKIEEQSSQLDEQGKRIEQLEKKYKQLLLMVGRQGK</sequence>
<comment type="caution">
    <text evidence="2">The sequence shown here is derived from an EMBL/GenBank/DDBJ whole genome shotgun (WGS) entry which is preliminary data.</text>
</comment>
<dbReference type="EMBL" id="BTSY01000003">
    <property type="protein sequence ID" value="GMT20334.1"/>
    <property type="molecule type" value="Genomic_DNA"/>
</dbReference>
<protein>
    <submittedName>
        <fullName evidence="2">Uncharacterized protein</fullName>
    </submittedName>
</protein>
<dbReference type="AlphaFoldDB" id="A0AAV5VRD3"/>
<dbReference type="Proteomes" id="UP001432322">
    <property type="component" value="Unassembled WGS sequence"/>
</dbReference>